<dbReference type="EMBL" id="AGWY01000007">
    <property type="protein sequence ID" value="EKS37791.1"/>
    <property type="molecule type" value="Genomic_DNA"/>
</dbReference>
<dbReference type="SUPFAM" id="SSF47413">
    <property type="entry name" value="lambda repressor-like DNA-binding domains"/>
    <property type="match status" value="1"/>
</dbReference>
<comment type="caution">
    <text evidence="2">The sequence shown here is derived from an EMBL/GenBank/DDBJ whole genome shotgun (WGS) entry which is preliminary data.</text>
</comment>
<dbReference type="PROSITE" id="PS50943">
    <property type="entry name" value="HTH_CROC1"/>
    <property type="match status" value="1"/>
</dbReference>
<name>K8P8G8_9BRAD</name>
<proteinExistence type="predicted"/>
<dbReference type="InterPro" id="IPR001387">
    <property type="entry name" value="Cro/C1-type_HTH"/>
</dbReference>
<organism evidence="2 3">
    <name type="scientific">Afipia clevelandensis ATCC 49720</name>
    <dbReference type="NCBI Taxonomy" id="883079"/>
    <lineage>
        <taxon>Bacteria</taxon>
        <taxon>Pseudomonadati</taxon>
        <taxon>Pseudomonadota</taxon>
        <taxon>Alphaproteobacteria</taxon>
        <taxon>Hyphomicrobiales</taxon>
        <taxon>Nitrobacteraceae</taxon>
        <taxon>Afipia</taxon>
    </lineage>
</organism>
<dbReference type="Proteomes" id="UP000001095">
    <property type="component" value="Unassembled WGS sequence"/>
</dbReference>
<gene>
    <name evidence="2" type="ORF">HMPREF9696_01741</name>
</gene>
<dbReference type="AlphaFoldDB" id="K8P8G8"/>
<dbReference type="SMART" id="SM00530">
    <property type="entry name" value="HTH_XRE"/>
    <property type="match status" value="1"/>
</dbReference>
<feature type="domain" description="HTH cro/C1-type" evidence="1">
    <location>
        <begin position="15"/>
        <end position="72"/>
    </location>
</feature>
<dbReference type="PATRIC" id="fig|883079.3.peg.1768"/>
<evidence type="ECO:0000313" key="3">
    <source>
        <dbReference type="Proteomes" id="UP000001095"/>
    </source>
</evidence>
<evidence type="ECO:0000313" key="2">
    <source>
        <dbReference type="EMBL" id="EKS37791.1"/>
    </source>
</evidence>
<accession>K8P8G8</accession>
<reference evidence="2 3" key="1">
    <citation type="submission" date="2012-04" db="EMBL/GenBank/DDBJ databases">
        <title>The Genome Sequence of Afipia clevelandensis ATCC 49720.</title>
        <authorList>
            <consortium name="The Broad Institute Genome Sequencing Platform"/>
            <person name="Earl A."/>
            <person name="Ward D."/>
            <person name="Feldgarden M."/>
            <person name="Gevers D."/>
            <person name="Huys G."/>
            <person name="Walker B."/>
            <person name="Young S.K."/>
            <person name="Zeng Q."/>
            <person name="Gargeya S."/>
            <person name="Fitzgerald M."/>
            <person name="Haas B."/>
            <person name="Abouelleil A."/>
            <person name="Alvarado L."/>
            <person name="Arachchi H.M."/>
            <person name="Berlin A."/>
            <person name="Chapman S.B."/>
            <person name="Goldberg J."/>
            <person name="Griggs A."/>
            <person name="Gujja S."/>
            <person name="Hansen M."/>
            <person name="Howarth C."/>
            <person name="Imamovic A."/>
            <person name="Larimer J."/>
            <person name="McCowen C."/>
            <person name="Montmayeur A."/>
            <person name="Murphy C."/>
            <person name="Neiman D."/>
            <person name="Pearson M."/>
            <person name="Priest M."/>
            <person name="Roberts A."/>
            <person name="Saif S."/>
            <person name="Shea T."/>
            <person name="Sisk P."/>
            <person name="Sykes S."/>
            <person name="Wortman J."/>
            <person name="Nusbaum C."/>
            <person name="Birren B."/>
        </authorList>
    </citation>
    <scope>NUCLEOTIDE SEQUENCE [LARGE SCALE GENOMIC DNA]</scope>
    <source>
        <strain evidence="2 3">ATCC 49720</strain>
    </source>
</reference>
<dbReference type="GO" id="GO:0003677">
    <property type="term" value="F:DNA binding"/>
    <property type="evidence" value="ECO:0007669"/>
    <property type="project" value="InterPro"/>
</dbReference>
<dbReference type="InterPro" id="IPR010982">
    <property type="entry name" value="Lambda_DNA-bd_dom_sf"/>
</dbReference>
<dbReference type="CDD" id="cd00093">
    <property type="entry name" value="HTH_XRE"/>
    <property type="match status" value="1"/>
</dbReference>
<dbReference type="Gene3D" id="1.10.260.40">
    <property type="entry name" value="lambda repressor-like DNA-binding domains"/>
    <property type="match status" value="1"/>
</dbReference>
<sequence>MVVKIHPRRPRRVYLAEHREARGLTQKQLAERLGCDVMTVSRWELQKVAISTDALAALSEALGGDLMEPEDLYHHPDRPTPNQLLRDQPAAIQEQALSIIKAIRKA</sequence>
<protein>
    <recommendedName>
        <fullName evidence="1">HTH cro/C1-type domain-containing protein</fullName>
    </recommendedName>
</protein>
<keyword evidence="3" id="KW-1185">Reference proteome</keyword>
<dbReference type="OrthoDB" id="5659783at2"/>
<dbReference type="RefSeq" id="WP_002712607.1">
    <property type="nucleotide sequence ID" value="NZ_KB375281.1"/>
</dbReference>
<evidence type="ECO:0000259" key="1">
    <source>
        <dbReference type="PROSITE" id="PS50943"/>
    </source>
</evidence>
<dbReference type="HOGENOM" id="CLU_2217406_0_0_5"/>
<dbReference type="Pfam" id="PF01381">
    <property type="entry name" value="HTH_3"/>
    <property type="match status" value="1"/>
</dbReference>